<evidence type="ECO:0000259" key="12">
    <source>
        <dbReference type="PROSITE" id="PS50109"/>
    </source>
</evidence>
<dbReference type="SMART" id="SM00387">
    <property type="entry name" value="HATPase_c"/>
    <property type="match status" value="1"/>
</dbReference>
<proteinExistence type="predicted"/>
<comment type="subcellular location">
    <subcellularLocation>
        <location evidence="2">Membrane</location>
        <topology evidence="2">Multi-pass membrane protein</topology>
    </subcellularLocation>
</comment>
<evidence type="ECO:0000313" key="14">
    <source>
        <dbReference type="Proteomes" id="UP000236311"/>
    </source>
</evidence>
<feature type="transmembrane region" description="Helical" evidence="11">
    <location>
        <begin position="150"/>
        <end position="170"/>
    </location>
</feature>
<dbReference type="GO" id="GO:0005886">
    <property type="term" value="C:plasma membrane"/>
    <property type="evidence" value="ECO:0007669"/>
    <property type="project" value="TreeGrafter"/>
</dbReference>
<keyword evidence="6 11" id="KW-0812">Transmembrane</keyword>
<dbReference type="InterPro" id="IPR003661">
    <property type="entry name" value="HisK_dim/P_dom"/>
</dbReference>
<evidence type="ECO:0000256" key="6">
    <source>
        <dbReference type="ARBA" id="ARBA00022692"/>
    </source>
</evidence>
<evidence type="ECO:0000256" key="9">
    <source>
        <dbReference type="ARBA" id="ARBA00023012"/>
    </source>
</evidence>
<feature type="domain" description="Histidine kinase" evidence="12">
    <location>
        <begin position="238"/>
        <end position="451"/>
    </location>
</feature>
<dbReference type="Pfam" id="PF02518">
    <property type="entry name" value="HATPase_c"/>
    <property type="match status" value="1"/>
</dbReference>
<dbReference type="SUPFAM" id="SSF55874">
    <property type="entry name" value="ATPase domain of HSP90 chaperone/DNA topoisomerase II/histidine kinase"/>
    <property type="match status" value="1"/>
</dbReference>
<dbReference type="OrthoDB" id="84942at2"/>
<evidence type="ECO:0000256" key="2">
    <source>
        <dbReference type="ARBA" id="ARBA00004141"/>
    </source>
</evidence>
<keyword evidence="10 11" id="KW-0472">Membrane</keyword>
<evidence type="ECO:0000256" key="4">
    <source>
        <dbReference type="ARBA" id="ARBA00022553"/>
    </source>
</evidence>
<dbReference type="Gene3D" id="3.30.565.10">
    <property type="entry name" value="Histidine kinase-like ATPase, C-terminal domain"/>
    <property type="match status" value="1"/>
</dbReference>
<evidence type="ECO:0000256" key="5">
    <source>
        <dbReference type="ARBA" id="ARBA00022679"/>
    </source>
</evidence>
<evidence type="ECO:0000256" key="11">
    <source>
        <dbReference type="SAM" id="Phobius"/>
    </source>
</evidence>
<keyword evidence="7" id="KW-0418">Kinase</keyword>
<evidence type="ECO:0000256" key="8">
    <source>
        <dbReference type="ARBA" id="ARBA00022989"/>
    </source>
</evidence>
<dbReference type="Pfam" id="PF00512">
    <property type="entry name" value="HisKA"/>
    <property type="match status" value="1"/>
</dbReference>
<accession>A0A2K4ZIS4</accession>
<keyword evidence="4" id="KW-0597">Phosphoprotein</keyword>
<dbReference type="CDD" id="cd00082">
    <property type="entry name" value="HisKA"/>
    <property type="match status" value="1"/>
</dbReference>
<dbReference type="PRINTS" id="PR00344">
    <property type="entry name" value="BCTRLSENSOR"/>
</dbReference>
<evidence type="ECO:0000256" key="7">
    <source>
        <dbReference type="ARBA" id="ARBA00022777"/>
    </source>
</evidence>
<dbReference type="InterPro" id="IPR005467">
    <property type="entry name" value="His_kinase_dom"/>
</dbReference>
<dbReference type="SUPFAM" id="SSF47384">
    <property type="entry name" value="Homodimeric domain of signal transducing histidine kinase"/>
    <property type="match status" value="1"/>
</dbReference>
<dbReference type="Proteomes" id="UP000236311">
    <property type="component" value="Unassembled WGS sequence"/>
</dbReference>
<dbReference type="EC" id="2.7.13.3" evidence="3"/>
<protein>
    <recommendedName>
        <fullName evidence="3">histidine kinase</fullName>
        <ecNumber evidence="3">2.7.13.3</ecNumber>
    </recommendedName>
</protein>
<reference evidence="13 14" key="1">
    <citation type="submission" date="2018-01" db="EMBL/GenBank/DDBJ databases">
        <authorList>
            <person name="Gaut B.S."/>
            <person name="Morton B.R."/>
            <person name="Clegg M.T."/>
            <person name="Duvall M.R."/>
        </authorList>
    </citation>
    <scope>NUCLEOTIDE SEQUENCE [LARGE SCALE GENOMIC DNA]</scope>
    <source>
        <strain evidence="13">GP69</strain>
    </source>
</reference>
<keyword evidence="14" id="KW-1185">Reference proteome</keyword>
<dbReference type="InterPro" id="IPR050398">
    <property type="entry name" value="HssS/ArlS-like"/>
</dbReference>
<dbReference type="SMART" id="SM00388">
    <property type="entry name" value="HisKA"/>
    <property type="match status" value="1"/>
</dbReference>
<organism evidence="13 14">
    <name type="scientific">Acetatifactor muris</name>
    <dbReference type="NCBI Taxonomy" id="879566"/>
    <lineage>
        <taxon>Bacteria</taxon>
        <taxon>Bacillati</taxon>
        <taxon>Bacillota</taxon>
        <taxon>Clostridia</taxon>
        <taxon>Lachnospirales</taxon>
        <taxon>Lachnospiraceae</taxon>
        <taxon>Acetatifactor</taxon>
    </lineage>
</organism>
<dbReference type="EMBL" id="OFSM01000015">
    <property type="protein sequence ID" value="SOY30360.1"/>
    <property type="molecule type" value="Genomic_DNA"/>
</dbReference>
<dbReference type="RefSeq" id="WP_103240400.1">
    <property type="nucleotide sequence ID" value="NZ_JANJZD010000015.1"/>
</dbReference>
<sequence>MGVKKLRSVFMRYIFTVAGGILFIIAVNVGLYMLFINTEVIIPAMNIEDSIDDAAEKIQTDKLFDTADIPSFCDYGVYSPTGAFQYGSLSEDTANTFWEKAVINGKNVVHPYRVRIVDRENEVILLRYRLTSQFSNPALRRICPTSDFCLIGLIMIEIIVLLLFVSHWFGKYTGRKIDKLLIVTQKIEKQDLDFKIESSGIFEVDRALSALEHLKQALKNSLAEQWQADKLRQEQISALAHDLKTPLTIIRGNTELLYDTILADNQKECADYIEGSVVQMQDYIETLIDMTKAKENFPFRRKNVKLSSLLQEIRTQAKGLCAVKNIYLEWRENVDREYIFADSEQLIRVFANVFSNAIEYTPAGKTVFFEVYEKDNSILCSITDMGSGFSPEALKHATELFFMDEQSRHSKSHYGIGLYVADSIIAKHGGQLILSNSEKTGGAQVIIKIPY</sequence>
<dbReference type="InterPro" id="IPR003594">
    <property type="entry name" value="HATPase_dom"/>
</dbReference>
<keyword evidence="9" id="KW-0902">Two-component regulatory system</keyword>
<evidence type="ECO:0000256" key="3">
    <source>
        <dbReference type="ARBA" id="ARBA00012438"/>
    </source>
</evidence>
<dbReference type="PROSITE" id="PS50109">
    <property type="entry name" value="HIS_KIN"/>
    <property type="match status" value="1"/>
</dbReference>
<dbReference type="PANTHER" id="PTHR45528:SF8">
    <property type="entry name" value="HISTIDINE KINASE"/>
    <property type="match status" value="1"/>
</dbReference>
<evidence type="ECO:0000256" key="1">
    <source>
        <dbReference type="ARBA" id="ARBA00000085"/>
    </source>
</evidence>
<comment type="catalytic activity">
    <reaction evidence="1">
        <text>ATP + protein L-histidine = ADP + protein N-phospho-L-histidine.</text>
        <dbReference type="EC" id="2.7.13.3"/>
    </reaction>
</comment>
<feature type="transmembrane region" description="Helical" evidence="11">
    <location>
        <begin position="12"/>
        <end position="35"/>
    </location>
</feature>
<dbReference type="InterPro" id="IPR036097">
    <property type="entry name" value="HisK_dim/P_sf"/>
</dbReference>
<dbReference type="PANTHER" id="PTHR45528">
    <property type="entry name" value="SENSOR HISTIDINE KINASE CPXA"/>
    <property type="match status" value="1"/>
</dbReference>
<dbReference type="GO" id="GO:0000155">
    <property type="term" value="F:phosphorelay sensor kinase activity"/>
    <property type="evidence" value="ECO:0007669"/>
    <property type="project" value="InterPro"/>
</dbReference>
<dbReference type="InterPro" id="IPR036890">
    <property type="entry name" value="HATPase_C_sf"/>
</dbReference>
<dbReference type="Gene3D" id="1.10.287.130">
    <property type="match status" value="1"/>
</dbReference>
<name>A0A2K4ZIS4_9FIRM</name>
<gene>
    <name evidence="13" type="primary">phoR_8</name>
    <name evidence="13" type="ORF">AMURIS_03087</name>
</gene>
<dbReference type="InterPro" id="IPR004358">
    <property type="entry name" value="Sig_transdc_His_kin-like_C"/>
</dbReference>
<evidence type="ECO:0000256" key="10">
    <source>
        <dbReference type="ARBA" id="ARBA00023136"/>
    </source>
</evidence>
<dbReference type="AlphaFoldDB" id="A0A2K4ZIS4"/>
<keyword evidence="5 13" id="KW-0808">Transferase</keyword>
<keyword evidence="8 11" id="KW-1133">Transmembrane helix</keyword>
<evidence type="ECO:0000313" key="13">
    <source>
        <dbReference type="EMBL" id="SOY30360.1"/>
    </source>
</evidence>